<comment type="caution">
    <text evidence="1">The sequence shown here is derived from an EMBL/GenBank/DDBJ whole genome shotgun (WGS) entry which is preliminary data.</text>
</comment>
<dbReference type="RefSeq" id="WP_203570238.1">
    <property type="nucleotide sequence ID" value="NZ_WOFE01000001.1"/>
</dbReference>
<evidence type="ECO:0000313" key="2">
    <source>
        <dbReference type="Proteomes" id="UP001195660"/>
    </source>
</evidence>
<keyword evidence="2" id="KW-1185">Reference proteome</keyword>
<organism evidence="1 2">
    <name type="scientific">Deefgea chitinilytica</name>
    <dbReference type="NCBI Taxonomy" id="570276"/>
    <lineage>
        <taxon>Bacteria</taxon>
        <taxon>Pseudomonadati</taxon>
        <taxon>Pseudomonadota</taxon>
        <taxon>Betaproteobacteria</taxon>
        <taxon>Neisseriales</taxon>
        <taxon>Chitinibacteraceae</taxon>
        <taxon>Deefgea</taxon>
    </lineage>
</organism>
<reference evidence="1 2" key="1">
    <citation type="submission" date="2019-11" db="EMBL/GenBank/DDBJ databases">
        <title>Novel Deefgea species.</title>
        <authorList>
            <person name="Han J.-H."/>
        </authorList>
    </citation>
    <scope>NUCLEOTIDE SEQUENCE [LARGE SCALE GENOMIC DNA]</scope>
    <source>
        <strain evidence="1 2">LMG 24817</strain>
    </source>
</reference>
<dbReference type="Pfam" id="PF06821">
    <property type="entry name" value="Ser_hydrolase"/>
    <property type="match status" value="1"/>
</dbReference>
<dbReference type="GO" id="GO:0016787">
    <property type="term" value="F:hydrolase activity"/>
    <property type="evidence" value="ECO:0007669"/>
    <property type="project" value="UniProtKB-KW"/>
</dbReference>
<dbReference type="InterPro" id="IPR010662">
    <property type="entry name" value="RBBP9/YdeN"/>
</dbReference>
<gene>
    <name evidence="1" type="ORF">GM173_05195</name>
</gene>
<evidence type="ECO:0000313" key="1">
    <source>
        <dbReference type="EMBL" id="MBM5570975.1"/>
    </source>
</evidence>
<dbReference type="SUPFAM" id="SSF53474">
    <property type="entry name" value="alpha/beta-Hydrolases"/>
    <property type="match status" value="1"/>
</dbReference>
<dbReference type="InterPro" id="IPR029058">
    <property type="entry name" value="AB_hydrolase_fold"/>
</dbReference>
<proteinExistence type="predicted"/>
<dbReference type="Gene3D" id="3.40.50.1820">
    <property type="entry name" value="alpha/beta hydrolase"/>
    <property type="match status" value="1"/>
</dbReference>
<keyword evidence="1" id="KW-0378">Hydrolase</keyword>
<dbReference type="Proteomes" id="UP001195660">
    <property type="component" value="Unassembled WGS sequence"/>
</dbReference>
<sequence>MDPIDQWLEAGNRVLIAPGWNNSGEAHWQSRWQARYPQFERINQIDWQHPQASAWVRQFEQKIAERDVPTVIVAHSLACATLAHWSALYGQDRCVQGALLVAPADVMRPEAPDNFRGFAPLPYIPLRFLSWVVGSNNDHSCTEERASQLASTWQSKLTILPDARHINVESGHGDWPEGLQFLRRLIALTLNINESID</sequence>
<dbReference type="EMBL" id="WOFE01000001">
    <property type="protein sequence ID" value="MBM5570975.1"/>
    <property type="molecule type" value="Genomic_DNA"/>
</dbReference>
<protein>
    <submittedName>
        <fullName evidence="1">Alpha/beta hydrolase</fullName>
    </submittedName>
</protein>
<accession>A0ABS2CA03</accession>
<name>A0ABS2CA03_9NEIS</name>